<dbReference type="PANTHER" id="PTHR20858:SF17">
    <property type="entry name" value="HYDROXYMETHYLPYRIMIDINE_PHOSPHOMETHYLPYRIMIDINE KINASE THI20-RELATED"/>
    <property type="match status" value="1"/>
</dbReference>
<dbReference type="AlphaFoldDB" id="A0A7C3PRX8"/>
<dbReference type="GO" id="GO:0009228">
    <property type="term" value="P:thiamine biosynthetic process"/>
    <property type="evidence" value="ECO:0007669"/>
    <property type="project" value="InterPro"/>
</dbReference>
<comment type="caution">
    <text evidence="4">The sequence shown here is derived from an EMBL/GenBank/DDBJ whole genome shotgun (WGS) entry which is preliminary data.</text>
</comment>
<dbReference type="NCBIfam" id="TIGR00097">
    <property type="entry name" value="HMP-P_kinase"/>
    <property type="match status" value="1"/>
</dbReference>
<dbReference type="GO" id="GO:0008972">
    <property type="term" value="F:phosphomethylpyrimidine kinase activity"/>
    <property type="evidence" value="ECO:0007669"/>
    <property type="project" value="InterPro"/>
</dbReference>
<accession>A0A7C3PRX8</accession>
<comment type="pathway">
    <text evidence="1">Cofactor biosynthesis; thiamine diphosphate biosynthesis.</text>
</comment>
<gene>
    <name evidence="4" type="primary">thiD</name>
    <name evidence="4" type="ORF">ENU78_08270</name>
</gene>
<dbReference type="EC" id="2.7.1.49" evidence="2"/>
<sequence length="263" mass="29692">MPSKTVTKILVIAGFDPSGGAGILLDTKIIHYLGGYAFCIPTCLTVQNTQKVYKTYEINPKYFLKTFEALIKDVDYFDGVKIGALYSKKIIDLIINLIITYELKNIILDPVINPTKGKPLLKKDAFSSLLQLISLCSVITPNIPEAEFLSGIKIKSLDDMEFSLLKIRDKFNIKNIILKGGHLAIGNEVYDLLYTEDKIISFKKEYLKNKHIHGTGCLFSSILTFFLAQNLSIEKAFYETENNFNKFIKKAIKISKGQYVINL</sequence>
<organism evidence="4">
    <name type="scientific">Dictyoglomus thermophilum</name>
    <dbReference type="NCBI Taxonomy" id="14"/>
    <lineage>
        <taxon>Bacteria</taxon>
        <taxon>Pseudomonadati</taxon>
        <taxon>Dictyoglomota</taxon>
        <taxon>Dictyoglomia</taxon>
        <taxon>Dictyoglomales</taxon>
        <taxon>Dictyoglomaceae</taxon>
        <taxon>Dictyoglomus</taxon>
    </lineage>
</organism>
<dbReference type="GO" id="GO:0005829">
    <property type="term" value="C:cytosol"/>
    <property type="evidence" value="ECO:0007669"/>
    <property type="project" value="TreeGrafter"/>
</dbReference>
<evidence type="ECO:0000256" key="2">
    <source>
        <dbReference type="ARBA" id="ARBA00012135"/>
    </source>
</evidence>
<dbReference type="CDD" id="cd01169">
    <property type="entry name" value="HMPP_kinase"/>
    <property type="match status" value="1"/>
</dbReference>
<evidence type="ECO:0000313" key="4">
    <source>
        <dbReference type="EMBL" id="HGK24401.1"/>
    </source>
</evidence>
<proteinExistence type="predicted"/>
<feature type="domain" description="Pyridoxamine kinase/Phosphomethylpyrimidine kinase" evidence="3">
    <location>
        <begin position="16"/>
        <end position="260"/>
    </location>
</feature>
<keyword evidence="4" id="KW-0418">Kinase</keyword>
<dbReference type="EMBL" id="DTDV01000021">
    <property type="protein sequence ID" value="HGK24401.1"/>
    <property type="molecule type" value="Genomic_DNA"/>
</dbReference>
<keyword evidence="4" id="KW-0808">Transferase</keyword>
<dbReference type="InterPro" id="IPR004399">
    <property type="entry name" value="HMP/HMP-P_kinase_dom"/>
</dbReference>
<dbReference type="Pfam" id="PF08543">
    <property type="entry name" value="Phos_pyr_kin"/>
    <property type="match status" value="1"/>
</dbReference>
<reference evidence="4" key="1">
    <citation type="journal article" date="2020" name="mSystems">
        <title>Genome- and Community-Level Interaction Insights into Carbon Utilization and Element Cycling Functions of Hydrothermarchaeota in Hydrothermal Sediment.</title>
        <authorList>
            <person name="Zhou Z."/>
            <person name="Liu Y."/>
            <person name="Xu W."/>
            <person name="Pan J."/>
            <person name="Luo Z.H."/>
            <person name="Li M."/>
        </authorList>
    </citation>
    <scope>NUCLEOTIDE SEQUENCE [LARGE SCALE GENOMIC DNA]</scope>
    <source>
        <strain evidence="4">SpSt-70</strain>
    </source>
</reference>
<name>A0A7C3PRX8_DICTH</name>
<dbReference type="InterPro" id="IPR013749">
    <property type="entry name" value="PM/HMP-P_kinase-1"/>
</dbReference>
<evidence type="ECO:0000256" key="1">
    <source>
        <dbReference type="ARBA" id="ARBA00004948"/>
    </source>
</evidence>
<dbReference type="Gene3D" id="3.40.1190.20">
    <property type="match status" value="1"/>
</dbReference>
<evidence type="ECO:0000259" key="3">
    <source>
        <dbReference type="Pfam" id="PF08543"/>
    </source>
</evidence>
<dbReference type="GO" id="GO:0008902">
    <property type="term" value="F:hydroxymethylpyrimidine kinase activity"/>
    <property type="evidence" value="ECO:0007669"/>
    <property type="project" value="UniProtKB-EC"/>
</dbReference>
<protein>
    <recommendedName>
        <fullName evidence="2">hydroxymethylpyrimidine kinase</fullName>
        <ecNumber evidence="2">2.7.1.49</ecNumber>
    </recommendedName>
</protein>
<dbReference type="SUPFAM" id="SSF53613">
    <property type="entry name" value="Ribokinase-like"/>
    <property type="match status" value="1"/>
</dbReference>
<dbReference type="InterPro" id="IPR029056">
    <property type="entry name" value="Ribokinase-like"/>
</dbReference>
<dbReference type="PANTHER" id="PTHR20858">
    <property type="entry name" value="PHOSPHOMETHYLPYRIMIDINE KINASE"/>
    <property type="match status" value="1"/>
</dbReference>